<dbReference type="EMBL" id="SGIS01000020">
    <property type="protein sequence ID" value="RZF63838.1"/>
    <property type="molecule type" value="Genomic_DNA"/>
</dbReference>
<dbReference type="PROSITE" id="PS51900">
    <property type="entry name" value="CB"/>
    <property type="match status" value="1"/>
</dbReference>
<proteinExistence type="inferred from homology"/>
<keyword evidence="4" id="KW-0233">DNA recombination</keyword>
<evidence type="ECO:0000256" key="1">
    <source>
        <dbReference type="ARBA" id="ARBA00008857"/>
    </source>
</evidence>
<protein>
    <submittedName>
        <fullName evidence="8">Site-specific integrase</fullName>
    </submittedName>
</protein>
<keyword evidence="3 5" id="KW-0238">DNA-binding</keyword>
<evidence type="ECO:0000256" key="2">
    <source>
        <dbReference type="ARBA" id="ARBA00022908"/>
    </source>
</evidence>
<dbReference type="InterPro" id="IPR011010">
    <property type="entry name" value="DNA_brk_join_enz"/>
</dbReference>
<dbReference type="InterPro" id="IPR038488">
    <property type="entry name" value="Integrase_DNA-bd_sf"/>
</dbReference>
<dbReference type="GO" id="GO:0003677">
    <property type="term" value="F:DNA binding"/>
    <property type="evidence" value="ECO:0007669"/>
    <property type="project" value="UniProtKB-UniRule"/>
</dbReference>
<reference evidence="8 9" key="1">
    <citation type="submission" date="2019-02" db="EMBL/GenBank/DDBJ databases">
        <authorList>
            <person name="Li Y."/>
        </authorList>
    </citation>
    <scope>NUCLEOTIDE SEQUENCE [LARGE SCALE GENOMIC DNA]</scope>
    <source>
        <strain evidence="8 9">3-7</strain>
    </source>
</reference>
<comment type="similarity">
    <text evidence="1">Belongs to the 'phage' integrase family.</text>
</comment>
<evidence type="ECO:0000313" key="8">
    <source>
        <dbReference type="EMBL" id="RZF63838.1"/>
    </source>
</evidence>
<dbReference type="InterPro" id="IPR025166">
    <property type="entry name" value="Integrase_DNA_bind_dom"/>
</dbReference>
<sequence length="435" mass="49252">MSRAMHKLSARRAETIKAPGWHGDGGGLWLRIDNSGSRKWVFAWERSKRRREMGLGAASEITLATARELASEARALLAQGLDPIEERRAKDLDREAPAATDDVVDDVPGVPTFGQFSDTYIDAHEDGWKNPKHRQQWRNTIKTHAKSLLNKPVDTITSDDVVAVLRPIWRKVPETAGRLRGRIENILDAAKASKHIVSPWENPARWRGNLMHLLPRRPKKSQVKHHAAMPYDDLPDFMRQLQRRPATAARALELTILCATRTNETLKMTWSELDLELAVWTVPGDRMKMGIEHRVPLPSKAVELLKAQAKTSNQAPDAYVFQGQKPGKPLSQMAMTMVLRRMNLGHFTVHGMRSCFRDYMGDMTDHPESLVEQALAHQIGDETTRAYRRGDAFIKRRSLMQEWQDFLLPAQKLNARAKRNNAGRADTEIATLQAA</sequence>
<name>A0A4V2DD58_9SPHN</name>
<dbReference type="Pfam" id="PF13356">
    <property type="entry name" value="Arm-DNA-bind_3"/>
    <property type="match status" value="1"/>
</dbReference>
<keyword evidence="2" id="KW-0229">DNA integration</keyword>
<dbReference type="Pfam" id="PF22022">
    <property type="entry name" value="Phage_int_M"/>
    <property type="match status" value="1"/>
</dbReference>
<dbReference type="PROSITE" id="PS51898">
    <property type="entry name" value="TYR_RECOMBINASE"/>
    <property type="match status" value="1"/>
</dbReference>
<accession>A0A4V2DD58</accession>
<dbReference type="PANTHER" id="PTHR30629:SF2">
    <property type="entry name" value="PROPHAGE INTEGRASE INTS-RELATED"/>
    <property type="match status" value="1"/>
</dbReference>
<dbReference type="InterPro" id="IPR050808">
    <property type="entry name" value="Phage_Integrase"/>
</dbReference>
<dbReference type="GO" id="GO:0015074">
    <property type="term" value="P:DNA integration"/>
    <property type="evidence" value="ECO:0007669"/>
    <property type="project" value="UniProtKB-KW"/>
</dbReference>
<evidence type="ECO:0000259" key="7">
    <source>
        <dbReference type="PROSITE" id="PS51900"/>
    </source>
</evidence>
<dbReference type="InterPro" id="IPR002104">
    <property type="entry name" value="Integrase_catalytic"/>
</dbReference>
<feature type="domain" description="Core-binding (CB)" evidence="7">
    <location>
        <begin position="111"/>
        <end position="191"/>
    </location>
</feature>
<dbReference type="GO" id="GO:0006310">
    <property type="term" value="P:DNA recombination"/>
    <property type="evidence" value="ECO:0007669"/>
    <property type="project" value="UniProtKB-KW"/>
</dbReference>
<evidence type="ECO:0000313" key="9">
    <source>
        <dbReference type="Proteomes" id="UP000292085"/>
    </source>
</evidence>
<comment type="caution">
    <text evidence="8">The sequence shown here is derived from an EMBL/GenBank/DDBJ whole genome shotgun (WGS) entry which is preliminary data.</text>
</comment>
<dbReference type="SUPFAM" id="SSF56349">
    <property type="entry name" value="DNA breaking-rejoining enzymes"/>
    <property type="match status" value="1"/>
</dbReference>
<dbReference type="InterPro" id="IPR044068">
    <property type="entry name" value="CB"/>
</dbReference>
<dbReference type="Proteomes" id="UP000292085">
    <property type="component" value="Unassembled WGS sequence"/>
</dbReference>
<dbReference type="AlphaFoldDB" id="A0A4V2DD58"/>
<dbReference type="Pfam" id="PF00589">
    <property type="entry name" value="Phage_integrase"/>
    <property type="match status" value="1"/>
</dbReference>
<evidence type="ECO:0000256" key="3">
    <source>
        <dbReference type="ARBA" id="ARBA00023125"/>
    </source>
</evidence>
<dbReference type="RefSeq" id="WP_130158385.1">
    <property type="nucleotide sequence ID" value="NZ_SGIS01000020.1"/>
</dbReference>
<dbReference type="CDD" id="cd00801">
    <property type="entry name" value="INT_P4_C"/>
    <property type="match status" value="1"/>
</dbReference>
<organism evidence="8 9">
    <name type="scientific">Sphingomonas populi</name>
    <dbReference type="NCBI Taxonomy" id="2484750"/>
    <lineage>
        <taxon>Bacteria</taxon>
        <taxon>Pseudomonadati</taxon>
        <taxon>Pseudomonadota</taxon>
        <taxon>Alphaproteobacteria</taxon>
        <taxon>Sphingomonadales</taxon>
        <taxon>Sphingomonadaceae</taxon>
        <taxon>Sphingomonas</taxon>
    </lineage>
</organism>
<evidence type="ECO:0000256" key="4">
    <source>
        <dbReference type="ARBA" id="ARBA00023172"/>
    </source>
</evidence>
<evidence type="ECO:0000259" key="6">
    <source>
        <dbReference type="PROSITE" id="PS51898"/>
    </source>
</evidence>
<gene>
    <name evidence="8" type="ORF">EWE75_13625</name>
</gene>
<dbReference type="Gene3D" id="1.10.443.10">
    <property type="entry name" value="Intergrase catalytic core"/>
    <property type="match status" value="1"/>
</dbReference>
<evidence type="ECO:0000256" key="5">
    <source>
        <dbReference type="PROSITE-ProRule" id="PRU01248"/>
    </source>
</evidence>
<dbReference type="InterPro" id="IPR010998">
    <property type="entry name" value="Integrase_recombinase_N"/>
</dbReference>
<dbReference type="PANTHER" id="PTHR30629">
    <property type="entry name" value="PROPHAGE INTEGRASE"/>
    <property type="match status" value="1"/>
</dbReference>
<dbReference type="Gene3D" id="1.10.150.130">
    <property type="match status" value="1"/>
</dbReference>
<dbReference type="InterPro" id="IPR013762">
    <property type="entry name" value="Integrase-like_cat_sf"/>
</dbReference>
<dbReference type="Gene3D" id="3.30.160.390">
    <property type="entry name" value="Integrase, DNA-binding domain"/>
    <property type="match status" value="1"/>
</dbReference>
<keyword evidence="9" id="KW-1185">Reference proteome</keyword>
<dbReference type="InterPro" id="IPR053876">
    <property type="entry name" value="Phage_int_M"/>
</dbReference>
<dbReference type="OrthoDB" id="7388552at2"/>
<feature type="domain" description="Tyr recombinase" evidence="6">
    <location>
        <begin position="224"/>
        <end position="401"/>
    </location>
</feature>